<name>A0A7V7TWL7_9HYPH</name>
<feature type="transmembrane region" description="Helical" evidence="7">
    <location>
        <begin position="358"/>
        <end position="380"/>
    </location>
</feature>
<comment type="caution">
    <text evidence="8">The sequence shown here is derived from an EMBL/GenBank/DDBJ whole genome shotgun (WGS) entry which is preliminary data.</text>
</comment>
<organism evidence="8 9">
    <name type="scientific">Plantimonas leprariae</name>
    <dbReference type="NCBI Taxonomy" id="2615207"/>
    <lineage>
        <taxon>Bacteria</taxon>
        <taxon>Pseudomonadati</taxon>
        <taxon>Pseudomonadota</taxon>
        <taxon>Alphaproteobacteria</taxon>
        <taxon>Hyphomicrobiales</taxon>
        <taxon>Aurantimonadaceae</taxon>
        <taxon>Plantimonas</taxon>
    </lineage>
</organism>
<feature type="transmembrane region" description="Helical" evidence="7">
    <location>
        <begin position="48"/>
        <end position="72"/>
    </location>
</feature>
<evidence type="ECO:0000313" key="9">
    <source>
        <dbReference type="Proteomes" id="UP000432089"/>
    </source>
</evidence>
<reference evidence="8 9" key="1">
    <citation type="submission" date="2019-09" db="EMBL/GenBank/DDBJ databases">
        <title>YIM 132180 draft genome.</title>
        <authorList>
            <person name="Zhang K."/>
        </authorList>
    </citation>
    <scope>NUCLEOTIDE SEQUENCE [LARGE SCALE GENOMIC DNA]</scope>
    <source>
        <strain evidence="8 9">YIM 132180</strain>
    </source>
</reference>
<feature type="transmembrane region" description="Helical" evidence="7">
    <location>
        <begin position="328"/>
        <end position="346"/>
    </location>
</feature>
<feature type="transmembrane region" description="Helical" evidence="7">
    <location>
        <begin position="175"/>
        <end position="194"/>
    </location>
</feature>
<dbReference type="EMBL" id="VZDO01000008">
    <property type="protein sequence ID" value="KAB0679814.1"/>
    <property type="molecule type" value="Genomic_DNA"/>
</dbReference>
<feature type="transmembrane region" description="Helical" evidence="7">
    <location>
        <begin position="149"/>
        <end position="169"/>
    </location>
</feature>
<dbReference type="PANTHER" id="PTHR30250:SF10">
    <property type="entry name" value="LIPOPOLYSACCHARIDE BIOSYNTHESIS PROTEIN WZXC"/>
    <property type="match status" value="1"/>
</dbReference>
<keyword evidence="5 7" id="KW-1133">Transmembrane helix</keyword>
<feature type="transmembrane region" description="Helical" evidence="7">
    <location>
        <begin position="84"/>
        <end position="104"/>
    </location>
</feature>
<accession>A0A7V7TWL7</accession>
<feature type="transmembrane region" description="Helical" evidence="7">
    <location>
        <begin position="288"/>
        <end position="308"/>
    </location>
</feature>
<evidence type="ECO:0000256" key="3">
    <source>
        <dbReference type="ARBA" id="ARBA00022475"/>
    </source>
</evidence>
<evidence type="ECO:0000256" key="4">
    <source>
        <dbReference type="ARBA" id="ARBA00022692"/>
    </source>
</evidence>
<keyword evidence="4 7" id="KW-0812">Transmembrane</keyword>
<comment type="subcellular location">
    <subcellularLocation>
        <location evidence="1">Cell membrane</location>
        <topology evidence="1">Multi-pass membrane protein</topology>
    </subcellularLocation>
</comment>
<feature type="transmembrane region" description="Helical" evidence="7">
    <location>
        <begin position="24"/>
        <end position="42"/>
    </location>
</feature>
<protein>
    <submittedName>
        <fullName evidence="8">Oligosaccharide flippase family protein</fullName>
    </submittedName>
</protein>
<keyword evidence="3" id="KW-1003">Cell membrane</keyword>
<comment type="similarity">
    <text evidence="2">Belongs to the polysaccharide synthase family.</text>
</comment>
<keyword evidence="9" id="KW-1185">Reference proteome</keyword>
<evidence type="ECO:0000256" key="7">
    <source>
        <dbReference type="SAM" id="Phobius"/>
    </source>
</evidence>
<evidence type="ECO:0000256" key="5">
    <source>
        <dbReference type="ARBA" id="ARBA00022989"/>
    </source>
</evidence>
<evidence type="ECO:0000256" key="2">
    <source>
        <dbReference type="ARBA" id="ARBA00007430"/>
    </source>
</evidence>
<dbReference type="AlphaFoldDB" id="A0A7V7TWL7"/>
<feature type="transmembrane region" description="Helical" evidence="7">
    <location>
        <begin position="116"/>
        <end position="137"/>
    </location>
</feature>
<gene>
    <name evidence="8" type="ORF">F6X38_11335</name>
</gene>
<evidence type="ECO:0000256" key="6">
    <source>
        <dbReference type="ARBA" id="ARBA00023136"/>
    </source>
</evidence>
<dbReference type="GO" id="GO:0005886">
    <property type="term" value="C:plasma membrane"/>
    <property type="evidence" value="ECO:0007669"/>
    <property type="project" value="UniProtKB-SubCell"/>
</dbReference>
<dbReference type="InterPro" id="IPR050833">
    <property type="entry name" value="Poly_Biosynth_Transport"/>
</dbReference>
<proteinExistence type="inferred from homology"/>
<sequence length="487" mass="51833">MSGGAGDLRRTAVRAFLWSLVQNWGGRAVAMLVFLVLGRLLSPGEFGLAASAILVFSVVSLVSELGFGDAVIQNKKLEPEDANAPFFLALGLSALLSLVAALLADRIAALMGNPQLAPLLMVTCAAVPFAVATGFQEAMLKRALEFRRLALRTLACGVAAGFVGIGMAFAGFGGWALVGQFVAQILLGFVWLWARPVWRPNLRINLVALRTIGTFGSNLIASRLVDFAAQRTVDFLIVTQLGTASYGVFALSNRLYQFLMQLFQNSVSSVGLTVLSEVSDDRDRIRRLFVRTTSISAMLGAPPFFLLAGLAPELRELAFGPRWTGAEAVMTPLLLVGGVHSILFGAGSYLNAAGRPDLLLRLMLLKAGLVLLPILLIRPAQPDTLAVVYAAGLIAEAPFTIHATLRTLSLPWMALARPVGGPMLAGVAAFAALRSVDTYVTFRDGMWLDGGCKTAVFAGVHLIVVTSLARGPMGENVAFLRGALLRR</sequence>
<evidence type="ECO:0000256" key="1">
    <source>
        <dbReference type="ARBA" id="ARBA00004651"/>
    </source>
</evidence>
<dbReference type="RefSeq" id="WP_150969935.1">
    <property type="nucleotide sequence ID" value="NZ_VZDO01000008.1"/>
</dbReference>
<keyword evidence="6 7" id="KW-0472">Membrane</keyword>
<evidence type="ECO:0000313" key="8">
    <source>
        <dbReference type="EMBL" id="KAB0679814.1"/>
    </source>
</evidence>
<dbReference type="PANTHER" id="PTHR30250">
    <property type="entry name" value="PST FAMILY PREDICTED COLANIC ACID TRANSPORTER"/>
    <property type="match status" value="1"/>
</dbReference>
<dbReference type="Pfam" id="PF13440">
    <property type="entry name" value="Polysacc_synt_3"/>
    <property type="match status" value="1"/>
</dbReference>
<dbReference type="Proteomes" id="UP000432089">
    <property type="component" value="Unassembled WGS sequence"/>
</dbReference>